<dbReference type="EMBL" id="REGN01014315">
    <property type="protein sequence ID" value="RMZ92779.1"/>
    <property type="molecule type" value="Genomic_DNA"/>
</dbReference>
<protein>
    <submittedName>
        <fullName evidence="1">Uncharacterized protein</fullName>
    </submittedName>
</protein>
<accession>A0A3M7P1A3</accession>
<evidence type="ECO:0000313" key="2">
    <source>
        <dbReference type="Proteomes" id="UP000276133"/>
    </source>
</evidence>
<dbReference type="AlphaFoldDB" id="A0A3M7P1A3"/>
<reference evidence="1 2" key="1">
    <citation type="journal article" date="2018" name="Sci. Rep.">
        <title>Genomic signatures of local adaptation to the degree of environmental predictability in rotifers.</title>
        <authorList>
            <person name="Franch-Gras L."/>
            <person name="Hahn C."/>
            <person name="Garcia-Roger E.M."/>
            <person name="Carmona M.J."/>
            <person name="Serra M."/>
            <person name="Gomez A."/>
        </authorList>
    </citation>
    <scope>NUCLEOTIDE SEQUENCE [LARGE SCALE GENOMIC DNA]</scope>
    <source>
        <strain evidence="1">HYR1</strain>
    </source>
</reference>
<keyword evidence="2" id="KW-1185">Reference proteome</keyword>
<name>A0A3M7P1A3_BRAPC</name>
<sequence length="146" mass="16932">MSHLMNICTVVNGLYCPNLSRSKIVQYYEIIVVDFLGGIFKTSSNFLCFFISCERYKTLKNNHVNLVFRNSRKIQNYSVAFLVFFLSVAINIERPLTSAINQFDFDEFDETSIRYPDYPIRNSFEGIFDPDLPFVTAGLNLKEKNP</sequence>
<dbReference type="Proteomes" id="UP000276133">
    <property type="component" value="Unassembled WGS sequence"/>
</dbReference>
<evidence type="ECO:0000313" key="1">
    <source>
        <dbReference type="EMBL" id="RMZ92779.1"/>
    </source>
</evidence>
<gene>
    <name evidence="1" type="ORF">BpHYR1_006165</name>
</gene>
<feature type="non-terminal residue" evidence="1">
    <location>
        <position position="146"/>
    </location>
</feature>
<proteinExistence type="predicted"/>
<organism evidence="1 2">
    <name type="scientific">Brachionus plicatilis</name>
    <name type="common">Marine rotifer</name>
    <name type="synonym">Brachionus muelleri</name>
    <dbReference type="NCBI Taxonomy" id="10195"/>
    <lineage>
        <taxon>Eukaryota</taxon>
        <taxon>Metazoa</taxon>
        <taxon>Spiralia</taxon>
        <taxon>Gnathifera</taxon>
        <taxon>Rotifera</taxon>
        <taxon>Eurotatoria</taxon>
        <taxon>Monogononta</taxon>
        <taxon>Pseudotrocha</taxon>
        <taxon>Ploima</taxon>
        <taxon>Brachionidae</taxon>
        <taxon>Brachionus</taxon>
    </lineage>
</organism>
<comment type="caution">
    <text evidence="1">The sequence shown here is derived from an EMBL/GenBank/DDBJ whole genome shotgun (WGS) entry which is preliminary data.</text>
</comment>